<evidence type="ECO:0000256" key="1">
    <source>
        <dbReference type="ARBA" id="ARBA00005564"/>
    </source>
</evidence>
<proteinExistence type="inferred from homology"/>
<evidence type="ECO:0000313" key="4">
    <source>
        <dbReference type="Proteomes" id="UP000799750"/>
    </source>
</evidence>
<dbReference type="OrthoDB" id="9972196at2759"/>
<dbReference type="Pfam" id="PF10282">
    <property type="entry name" value="Lactonase"/>
    <property type="match status" value="1"/>
</dbReference>
<feature type="signal peptide" evidence="2">
    <location>
        <begin position="1"/>
        <end position="18"/>
    </location>
</feature>
<keyword evidence="2" id="KW-0732">Signal</keyword>
<dbReference type="Proteomes" id="UP000799750">
    <property type="component" value="Unassembled WGS sequence"/>
</dbReference>
<dbReference type="InterPro" id="IPR011045">
    <property type="entry name" value="N2O_reductase_N"/>
</dbReference>
<name>A0A6A6QAW3_9PEZI</name>
<evidence type="ECO:0000313" key="3">
    <source>
        <dbReference type="EMBL" id="KAF2489126.1"/>
    </source>
</evidence>
<protein>
    <submittedName>
        <fullName evidence="3">Putative isomerase YbhE</fullName>
    </submittedName>
</protein>
<evidence type="ECO:0000256" key="2">
    <source>
        <dbReference type="SAM" id="SignalP"/>
    </source>
</evidence>
<dbReference type="PANTHER" id="PTHR30344:SF1">
    <property type="entry name" value="6-PHOSPHOGLUCONOLACTONASE"/>
    <property type="match status" value="1"/>
</dbReference>
<keyword evidence="4" id="KW-1185">Reference proteome</keyword>
<sequence>MKYSFAFLLSLGMASATATTNPTIKAPQPTDSLPKGHSKLIVTSGPGRISSVDFDGSAFNITNKIVTAGTNPSWAVFKKPNFLYTVNENANTIGLFTYDRTTNKFDNITTNAGSTGVVFLEFNKDQSHMVGASFTNGSIDAWDTSASDGSLKLLKTTKLDDKLGGNTLFQTAVQAHQAVLDPSGRFFIVPERGADTLSVIDSKADAFNVVQKVRVEPDGCGPRHGTFIKSCTGDKATHFVFVCELKNVIQLYSVAYTDKALELTHVQTESTFGKDMPSKNPTDTVADATKTFAAAGECVVASNQRDIYVSNRLTGNPADSIVHFTLERDEQTGTAKLVFGESVSSYGISPRMFSLALGKEDVLFSTNQNNGTGLLAYKRDADGKLAVIEDSKVDIAKFRDSVAEFGPEFVQQI</sequence>
<feature type="chain" id="PRO_5025683528" evidence="2">
    <location>
        <begin position="19"/>
        <end position="413"/>
    </location>
</feature>
<organism evidence="3 4">
    <name type="scientific">Lophium mytilinum</name>
    <dbReference type="NCBI Taxonomy" id="390894"/>
    <lineage>
        <taxon>Eukaryota</taxon>
        <taxon>Fungi</taxon>
        <taxon>Dikarya</taxon>
        <taxon>Ascomycota</taxon>
        <taxon>Pezizomycotina</taxon>
        <taxon>Dothideomycetes</taxon>
        <taxon>Pleosporomycetidae</taxon>
        <taxon>Mytilinidiales</taxon>
        <taxon>Mytilinidiaceae</taxon>
        <taxon>Lophium</taxon>
    </lineage>
</organism>
<dbReference type="InterPro" id="IPR050282">
    <property type="entry name" value="Cycloisomerase_2"/>
</dbReference>
<dbReference type="AlphaFoldDB" id="A0A6A6QAW3"/>
<dbReference type="PANTHER" id="PTHR30344">
    <property type="entry name" value="6-PHOSPHOGLUCONOLACTONASE-RELATED"/>
    <property type="match status" value="1"/>
</dbReference>
<dbReference type="Gene3D" id="2.130.10.10">
    <property type="entry name" value="YVTN repeat-like/Quinoprotein amine dehydrogenase"/>
    <property type="match status" value="1"/>
</dbReference>
<accession>A0A6A6QAW3</accession>
<dbReference type="GO" id="GO:0016853">
    <property type="term" value="F:isomerase activity"/>
    <property type="evidence" value="ECO:0007669"/>
    <property type="project" value="UniProtKB-KW"/>
</dbReference>
<dbReference type="GO" id="GO:0017057">
    <property type="term" value="F:6-phosphogluconolactonase activity"/>
    <property type="evidence" value="ECO:0007669"/>
    <property type="project" value="TreeGrafter"/>
</dbReference>
<dbReference type="InterPro" id="IPR015943">
    <property type="entry name" value="WD40/YVTN_repeat-like_dom_sf"/>
</dbReference>
<comment type="similarity">
    <text evidence="1">Belongs to the cycloisomerase 2 family.</text>
</comment>
<keyword evidence="3" id="KW-0413">Isomerase</keyword>
<gene>
    <name evidence="3" type="ORF">BU16DRAFT_531527</name>
</gene>
<reference evidence="3" key="1">
    <citation type="journal article" date="2020" name="Stud. Mycol.">
        <title>101 Dothideomycetes genomes: a test case for predicting lifestyles and emergence of pathogens.</title>
        <authorList>
            <person name="Haridas S."/>
            <person name="Albert R."/>
            <person name="Binder M."/>
            <person name="Bloem J."/>
            <person name="Labutti K."/>
            <person name="Salamov A."/>
            <person name="Andreopoulos B."/>
            <person name="Baker S."/>
            <person name="Barry K."/>
            <person name="Bills G."/>
            <person name="Bluhm B."/>
            <person name="Cannon C."/>
            <person name="Castanera R."/>
            <person name="Culley D."/>
            <person name="Daum C."/>
            <person name="Ezra D."/>
            <person name="Gonzalez J."/>
            <person name="Henrissat B."/>
            <person name="Kuo A."/>
            <person name="Liang C."/>
            <person name="Lipzen A."/>
            <person name="Lutzoni F."/>
            <person name="Magnuson J."/>
            <person name="Mondo S."/>
            <person name="Nolan M."/>
            <person name="Ohm R."/>
            <person name="Pangilinan J."/>
            <person name="Park H.-J."/>
            <person name="Ramirez L."/>
            <person name="Alfaro M."/>
            <person name="Sun H."/>
            <person name="Tritt A."/>
            <person name="Yoshinaga Y."/>
            <person name="Zwiers L.-H."/>
            <person name="Turgeon B."/>
            <person name="Goodwin S."/>
            <person name="Spatafora J."/>
            <person name="Crous P."/>
            <person name="Grigoriev I."/>
        </authorList>
    </citation>
    <scope>NUCLEOTIDE SEQUENCE</scope>
    <source>
        <strain evidence="3">CBS 269.34</strain>
    </source>
</reference>
<dbReference type="SUPFAM" id="SSF50974">
    <property type="entry name" value="Nitrous oxide reductase, N-terminal domain"/>
    <property type="match status" value="1"/>
</dbReference>
<dbReference type="EMBL" id="MU004199">
    <property type="protein sequence ID" value="KAF2489126.1"/>
    <property type="molecule type" value="Genomic_DNA"/>
</dbReference>
<dbReference type="InterPro" id="IPR019405">
    <property type="entry name" value="Lactonase_7-beta_prop"/>
</dbReference>